<dbReference type="RefSeq" id="WP_100452490.1">
    <property type="nucleotide sequence ID" value="NZ_UHID01000009.1"/>
</dbReference>
<dbReference type="InterPro" id="IPR029058">
    <property type="entry name" value="AB_hydrolase_fold"/>
</dbReference>
<dbReference type="GO" id="GO:0016787">
    <property type="term" value="F:hydrolase activity"/>
    <property type="evidence" value="ECO:0007669"/>
    <property type="project" value="UniProtKB-KW"/>
</dbReference>
<evidence type="ECO:0000256" key="1">
    <source>
        <dbReference type="SAM" id="Phobius"/>
    </source>
</evidence>
<keyword evidence="1" id="KW-0472">Membrane</keyword>
<keyword evidence="1" id="KW-0812">Transmembrane</keyword>
<name>A0A380PBN1_STRGR</name>
<accession>A0A380PBN1</accession>
<keyword evidence="2" id="KW-0378">Hydrolase</keyword>
<protein>
    <submittedName>
        <fullName evidence="2">Alpha/beta hydrolase family</fullName>
    </submittedName>
</protein>
<reference evidence="2 3" key="1">
    <citation type="submission" date="2018-06" db="EMBL/GenBank/DDBJ databases">
        <authorList>
            <consortium name="Pathogen Informatics"/>
            <person name="Doyle S."/>
        </authorList>
    </citation>
    <scope>NUCLEOTIDE SEQUENCE [LARGE SCALE GENOMIC DNA]</scope>
    <source>
        <strain evidence="2 3">NCTC7807</strain>
    </source>
</reference>
<sequence length="252" mass="26793">MTQHTTPVRDPRLGRIIAATPAAVAGVVLLLPSGPPDSDRRPRPLADRRTRALARRLATEGSAHGIAAHVVRYRCRGWNGTRADLAQDAAWAADEAVRRYGDVPVCLAGLGMGARAALRTAGHPSVSSVLAVAPWLPEEGDDAGPEPVRQLAGRQVLIVHGTDDERCAPGLSFRLAERAKKSNRDVCRFEVHSDGHALAQHRAEVLALSADFVLGSLLGTGFSRPVTDAFAAPPPLGLRMPLASGFGRSLRR</sequence>
<dbReference type="Gene3D" id="3.40.50.1820">
    <property type="entry name" value="alpha/beta hydrolase"/>
    <property type="match status" value="1"/>
</dbReference>
<proteinExistence type="predicted"/>
<dbReference type="EMBL" id="UHID01000009">
    <property type="protein sequence ID" value="SUP62328.1"/>
    <property type="molecule type" value="Genomic_DNA"/>
</dbReference>
<keyword evidence="1" id="KW-1133">Transmembrane helix</keyword>
<dbReference type="SUPFAM" id="SSF53474">
    <property type="entry name" value="alpha/beta-Hydrolases"/>
    <property type="match status" value="1"/>
</dbReference>
<organism evidence="2 3">
    <name type="scientific">Streptomyces griseus</name>
    <dbReference type="NCBI Taxonomy" id="1911"/>
    <lineage>
        <taxon>Bacteria</taxon>
        <taxon>Bacillati</taxon>
        <taxon>Actinomycetota</taxon>
        <taxon>Actinomycetes</taxon>
        <taxon>Kitasatosporales</taxon>
        <taxon>Streptomycetaceae</taxon>
        <taxon>Streptomyces</taxon>
    </lineage>
</organism>
<dbReference type="AlphaFoldDB" id="A0A380PBN1"/>
<evidence type="ECO:0000313" key="2">
    <source>
        <dbReference type="EMBL" id="SUP62328.1"/>
    </source>
</evidence>
<gene>
    <name evidence="2" type="ORF">NCTC7807_05493</name>
</gene>
<feature type="transmembrane region" description="Helical" evidence="1">
    <location>
        <begin position="12"/>
        <end position="31"/>
    </location>
</feature>
<evidence type="ECO:0000313" key="3">
    <source>
        <dbReference type="Proteomes" id="UP000254150"/>
    </source>
</evidence>
<dbReference type="Proteomes" id="UP000254150">
    <property type="component" value="Unassembled WGS sequence"/>
</dbReference>
<dbReference type="GeneID" id="95072426"/>